<dbReference type="Pfam" id="PF00378">
    <property type="entry name" value="ECH_1"/>
    <property type="match status" value="1"/>
</dbReference>
<protein>
    <submittedName>
        <fullName evidence="4">Enoyl-CoA hydratase/isomerase</fullName>
    </submittedName>
</protein>
<dbReference type="AlphaFoldDB" id="A0A3S5Y2S7"/>
<dbReference type="Gene3D" id="3.90.226.10">
    <property type="entry name" value="2-enoyl-CoA Hydratase, Chain A, domain 1"/>
    <property type="match status" value="1"/>
</dbReference>
<dbReference type="RefSeq" id="WP_005515559.1">
    <property type="nucleotide sequence ID" value="NC_014659.1"/>
</dbReference>
<reference evidence="4" key="1">
    <citation type="journal article" date="2010" name="PLoS Genet.">
        <title>The genome of a pathogenic rhodococcus: cooptive virulence underpinned by key gene acquisitions.</title>
        <authorList>
            <person name="Letek M."/>
            <person name="Gonzalez P."/>
            <person name="Macarthur I."/>
            <person name="Rodriguez H."/>
            <person name="Freeman T.C."/>
            <person name="Valero-Rello A."/>
            <person name="Blanco M."/>
            <person name="Buckley T."/>
            <person name="Cherevach I."/>
            <person name="Fahey R."/>
            <person name="Hapeshi A."/>
            <person name="Holdstock J."/>
            <person name="Leadon D."/>
            <person name="Navas J."/>
            <person name="Ocampo A."/>
            <person name="Quail M.A."/>
            <person name="Sanders M."/>
            <person name="Scortti M.M."/>
            <person name="Prescott J.F."/>
            <person name="Fogarty U."/>
            <person name="Meijer W.G."/>
            <person name="Parkhill J."/>
            <person name="Bentley S.D."/>
            <person name="Vazquez-Boland J.A."/>
        </authorList>
    </citation>
    <scope>NUCLEOTIDE SEQUENCE [LARGE SCALE GENOMIC DNA]</scope>
    <source>
        <strain evidence="4 5">103S</strain>
    </source>
</reference>
<dbReference type="InterPro" id="IPR001753">
    <property type="entry name" value="Enoyl-CoA_hydra/iso"/>
</dbReference>
<keyword evidence="3" id="KW-0456">Lyase</keyword>
<evidence type="ECO:0000256" key="3">
    <source>
        <dbReference type="ARBA" id="ARBA00023239"/>
    </source>
</evidence>
<comment type="similarity">
    <text evidence="1">Belongs to the enoyl-CoA hydratase/isomerase family.</text>
</comment>
<dbReference type="PANTHER" id="PTHR11941">
    <property type="entry name" value="ENOYL-COA HYDRATASE-RELATED"/>
    <property type="match status" value="1"/>
</dbReference>
<evidence type="ECO:0000313" key="5">
    <source>
        <dbReference type="Proteomes" id="UP000006892"/>
    </source>
</evidence>
<organism evidence="4">
    <name type="scientific">Rhodococcus hoagii (strain 103S)</name>
    <name type="common">Rhodococcus equi</name>
    <dbReference type="NCBI Taxonomy" id="685727"/>
    <lineage>
        <taxon>Bacteria</taxon>
        <taxon>Bacillati</taxon>
        <taxon>Actinomycetota</taxon>
        <taxon>Actinomycetes</taxon>
        <taxon>Mycobacteriales</taxon>
        <taxon>Nocardiaceae</taxon>
        <taxon>Prescottella</taxon>
    </lineage>
</organism>
<dbReference type="EMBL" id="FN563149">
    <property type="protein sequence ID" value="CBH46835.1"/>
    <property type="molecule type" value="Genomic_DNA"/>
</dbReference>
<sequence length="261" mass="27544">MGITSTSDGAGITTVTVDYPPVNAIPSKGWFELADAILAAGKDPETRVVILRAEGRGFNAGVDIKEMQATEGHGALIDANRGCAAAFSAVYDCEVPVVVAVNGFCVGGGIGLVGNADVIVASDDAIFGLPEVDRGALGAATHLARLVPQHMMRTLYYTAKNVDAQTLKHFGSVYDVVPRAELDACALKIAGEIAAKDTRVIRRAKEAINRIDVMDVHTSYRIEQGFTFELNLAGVADEHRDEFVATGKPKSNTTAPKGDSK</sequence>
<keyword evidence="2" id="KW-0443">Lipid metabolism</keyword>
<gene>
    <name evidence="4" type="ordered locus">REQ_07180</name>
</gene>
<evidence type="ECO:0000256" key="1">
    <source>
        <dbReference type="ARBA" id="ARBA00005254"/>
    </source>
</evidence>
<dbReference type="SUPFAM" id="SSF52096">
    <property type="entry name" value="ClpP/crotonase"/>
    <property type="match status" value="1"/>
</dbReference>
<dbReference type="KEGG" id="req:REQ_07180"/>
<dbReference type="NCBIfam" id="NF005925">
    <property type="entry name" value="PRK07938.1"/>
    <property type="match status" value="1"/>
</dbReference>
<evidence type="ECO:0000313" key="4">
    <source>
        <dbReference type="EMBL" id="CBH46835.1"/>
    </source>
</evidence>
<accession>A0A3S5Y2S7</accession>
<dbReference type="Proteomes" id="UP001154400">
    <property type="component" value="Chromosome"/>
</dbReference>
<name>A0A3S5Y2S7_RHOH1</name>
<dbReference type="GO" id="GO:0016829">
    <property type="term" value="F:lyase activity"/>
    <property type="evidence" value="ECO:0007669"/>
    <property type="project" value="UniProtKB-KW"/>
</dbReference>
<evidence type="ECO:0000256" key="2">
    <source>
        <dbReference type="ARBA" id="ARBA00023098"/>
    </source>
</evidence>
<proteinExistence type="inferred from homology"/>
<dbReference type="PANTHER" id="PTHR11941:SF169">
    <property type="entry name" value="(7AS)-7A-METHYL-1,5-DIOXO-2,3,5,6,7,7A-HEXAHYDRO-1H-INDENE-CARBOXYL-COA HYDROLASE"/>
    <property type="match status" value="1"/>
</dbReference>
<dbReference type="InterPro" id="IPR029045">
    <property type="entry name" value="ClpP/crotonase-like_dom_sf"/>
</dbReference>
<dbReference type="GO" id="GO:0006635">
    <property type="term" value="P:fatty acid beta-oxidation"/>
    <property type="evidence" value="ECO:0007669"/>
    <property type="project" value="TreeGrafter"/>
</dbReference>
<dbReference type="CDD" id="cd06558">
    <property type="entry name" value="crotonase-like"/>
    <property type="match status" value="1"/>
</dbReference>